<proteinExistence type="predicted"/>
<dbReference type="GO" id="GO:0005524">
    <property type="term" value="F:ATP binding"/>
    <property type="evidence" value="ECO:0007669"/>
    <property type="project" value="InterPro"/>
</dbReference>
<dbReference type="InterPro" id="IPR027417">
    <property type="entry name" value="P-loop_NTPase"/>
</dbReference>
<dbReference type="AlphaFoldDB" id="D6GU96"/>
<dbReference type="Gene3D" id="3.40.50.300">
    <property type="entry name" value="P-loop containing nucleotide triphosphate hydrolases"/>
    <property type="match status" value="1"/>
</dbReference>
<evidence type="ECO:0000313" key="3">
    <source>
        <dbReference type="Proteomes" id="UP000009376"/>
    </source>
</evidence>
<dbReference type="InterPro" id="IPR003959">
    <property type="entry name" value="ATPase_AAA_core"/>
</dbReference>
<name>D6GU96_PARA5</name>
<accession>D6GU96</accession>
<sequence>MLSLFKPEIRMFCENHSNSISSKVLSLIKNGKSRIIFNGPAGTGKNFLAEALANSINASFEVINLYEFSDDSQSVSSAILNNIKSSAVSKSLFQSNRKIIYIEDIEKILSVNPSIIPSITSLAVDSIIIFESESGEIFKSKYKKYISGCEVVRFYKLNNRVVRLFATKLAIYNRLQIDDRTLDIIVNGSKGNLASVITDMNTLSITGSKQIDSFRDSSDSIFDKINAVFSGKVENVDIYFSSDMEAKNFEIWLADKAPQVLKKEALYHFFESLSYSDIVLNKIKKQNWGLLKYTKSIMAYSCYAFSTTTSKIDFYAPRWDLYYSS</sequence>
<evidence type="ECO:0000259" key="1">
    <source>
        <dbReference type="Pfam" id="PF00004"/>
    </source>
</evidence>
<feature type="domain" description="ATPase AAA-type core" evidence="1">
    <location>
        <begin position="35"/>
        <end position="110"/>
    </location>
</feature>
<dbReference type="GO" id="GO:0016887">
    <property type="term" value="F:ATP hydrolysis activity"/>
    <property type="evidence" value="ECO:0007669"/>
    <property type="project" value="InterPro"/>
</dbReference>
<evidence type="ECO:0000313" key="2">
    <source>
        <dbReference type="EMBL" id="EFD93225.1"/>
    </source>
</evidence>
<dbReference type="SUPFAM" id="SSF52540">
    <property type="entry name" value="P-loop containing nucleoside triphosphate hydrolases"/>
    <property type="match status" value="1"/>
</dbReference>
<dbReference type="Proteomes" id="UP000009376">
    <property type="component" value="Unassembled WGS sequence"/>
</dbReference>
<gene>
    <name evidence="2" type="ORF">BJBARM5_0018</name>
</gene>
<reference evidence="2 3" key="1">
    <citation type="journal article" date="2010" name="Proc. Natl. Acad. Sci. U.S.A.">
        <title>Enigmatic, ultrasmall, uncultivated Archaea.</title>
        <authorList>
            <person name="Baker B.J."/>
            <person name="Comolli L.R."/>
            <person name="Dick G.J."/>
            <person name="Hauser L.J."/>
            <person name="Hyatt D."/>
            <person name="Dill B.D."/>
            <person name="Land M.L."/>
            <person name="Verberkmoes N.C."/>
            <person name="Hettich R.L."/>
            <person name="Banfield J.F."/>
        </authorList>
    </citation>
    <scope>NUCLEOTIDE SEQUENCE [LARGE SCALE GENOMIC DNA]</scope>
</reference>
<organism evidence="2 3">
    <name type="scientific">Candidatus Parvarchaeum acidophilus ARMAN-5</name>
    <dbReference type="NCBI Taxonomy" id="662762"/>
    <lineage>
        <taxon>Archaea</taxon>
        <taxon>Candidatus Parvarchaeota</taxon>
        <taxon>Candidatus Parvarchaeum</taxon>
    </lineage>
</organism>
<protein>
    <recommendedName>
        <fullName evidence="1">ATPase AAA-type core domain-containing protein</fullName>
    </recommendedName>
</protein>
<dbReference type="EMBL" id="GG745544">
    <property type="protein sequence ID" value="EFD93225.1"/>
    <property type="molecule type" value="Genomic_DNA"/>
</dbReference>
<dbReference type="Pfam" id="PF00004">
    <property type="entry name" value="AAA"/>
    <property type="match status" value="1"/>
</dbReference>